<sequence>MGEWSRRRAAKRIKPGTGRELQQLRWWQSLSRSLYSIALGPGNGRQTVYTVDVRHRRRIMADDGKGTADLYLDGRHEAESKLPAAFPVPGGTIEVAESRFGLKRCHYVTAGGHEHQLTPDRTSAEGRRAHLAGTHPVLSRAISATSVVLLLISILLLIPQVIEVACKFPPVADRFGTFVSPVALPTWLNSLLSISAVLASIERALRLRHSWFLDTVR</sequence>
<keyword evidence="3" id="KW-1185">Reference proteome</keyword>
<reference evidence="2" key="2">
    <citation type="submission" date="2020-09" db="EMBL/GenBank/DDBJ databases">
        <authorList>
            <person name="Sun Q."/>
            <person name="Ohkuma M."/>
        </authorList>
    </citation>
    <scope>NUCLEOTIDE SEQUENCE</scope>
    <source>
        <strain evidence="2">JCM 5069</strain>
    </source>
</reference>
<name>A0A919GQZ0_9ACTN</name>
<evidence type="ECO:0000313" key="3">
    <source>
        <dbReference type="Proteomes" id="UP000603708"/>
    </source>
</evidence>
<dbReference type="EMBL" id="BNCD01000037">
    <property type="protein sequence ID" value="GHH88456.1"/>
    <property type="molecule type" value="Genomic_DNA"/>
</dbReference>
<proteinExistence type="predicted"/>
<reference evidence="2" key="1">
    <citation type="journal article" date="2014" name="Int. J. Syst. Evol. Microbiol.">
        <title>Complete genome sequence of Corynebacterium casei LMG S-19264T (=DSM 44701T), isolated from a smear-ripened cheese.</title>
        <authorList>
            <consortium name="US DOE Joint Genome Institute (JGI-PGF)"/>
            <person name="Walter F."/>
            <person name="Albersmeier A."/>
            <person name="Kalinowski J."/>
            <person name="Ruckert C."/>
        </authorList>
    </citation>
    <scope>NUCLEOTIDE SEQUENCE</scope>
    <source>
        <strain evidence="2">JCM 5069</strain>
    </source>
</reference>
<keyword evidence="1" id="KW-0472">Membrane</keyword>
<gene>
    <name evidence="2" type="ORF">GCM10018793_68170</name>
</gene>
<protein>
    <submittedName>
        <fullName evidence="2">Uncharacterized protein</fullName>
    </submittedName>
</protein>
<dbReference type="Proteomes" id="UP000603708">
    <property type="component" value="Unassembled WGS sequence"/>
</dbReference>
<comment type="caution">
    <text evidence="2">The sequence shown here is derived from an EMBL/GenBank/DDBJ whole genome shotgun (WGS) entry which is preliminary data.</text>
</comment>
<dbReference type="RefSeq" id="WP_189938841.1">
    <property type="nucleotide sequence ID" value="NZ_BNCD01000037.1"/>
</dbReference>
<evidence type="ECO:0000256" key="1">
    <source>
        <dbReference type="SAM" id="Phobius"/>
    </source>
</evidence>
<keyword evidence="1" id="KW-0812">Transmembrane</keyword>
<dbReference type="AlphaFoldDB" id="A0A919GQZ0"/>
<feature type="transmembrane region" description="Helical" evidence="1">
    <location>
        <begin position="137"/>
        <end position="158"/>
    </location>
</feature>
<keyword evidence="1" id="KW-1133">Transmembrane helix</keyword>
<organism evidence="2 3">
    <name type="scientific">Streptomyces sulfonofaciens</name>
    <dbReference type="NCBI Taxonomy" id="68272"/>
    <lineage>
        <taxon>Bacteria</taxon>
        <taxon>Bacillati</taxon>
        <taxon>Actinomycetota</taxon>
        <taxon>Actinomycetes</taxon>
        <taxon>Kitasatosporales</taxon>
        <taxon>Streptomycetaceae</taxon>
        <taxon>Streptomyces</taxon>
    </lineage>
</organism>
<accession>A0A919GQZ0</accession>
<evidence type="ECO:0000313" key="2">
    <source>
        <dbReference type="EMBL" id="GHH88456.1"/>
    </source>
</evidence>
<feature type="transmembrane region" description="Helical" evidence="1">
    <location>
        <begin position="178"/>
        <end position="201"/>
    </location>
</feature>